<feature type="region of interest" description="Disordered" evidence="1">
    <location>
        <begin position="1"/>
        <end position="32"/>
    </location>
</feature>
<feature type="transmembrane region" description="Helical" evidence="2">
    <location>
        <begin position="38"/>
        <end position="58"/>
    </location>
</feature>
<evidence type="ECO:0000313" key="3">
    <source>
        <dbReference type="EMBL" id="CAA2972481.1"/>
    </source>
</evidence>
<comment type="caution">
    <text evidence="3">The sequence shown here is derived from an EMBL/GenBank/DDBJ whole genome shotgun (WGS) entry which is preliminary data.</text>
</comment>
<dbReference type="Gramene" id="OE9A095010T1">
    <property type="protein sequence ID" value="OE9A095010C1"/>
    <property type="gene ID" value="OE9A095010"/>
</dbReference>
<keyword evidence="3" id="KW-0762">Sugar transport</keyword>
<reference evidence="3 4" key="1">
    <citation type="submission" date="2019-12" db="EMBL/GenBank/DDBJ databases">
        <authorList>
            <person name="Alioto T."/>
            <person name="Alioto T."/>
            <person name="Gomez Garrido J."/>
        </authorList>
    </citation>
    <scope>NUCLEOTIDE SEQUENCE [LARGE SCALE GENOMIC DNA]</scope>
</reference>
<protein>
    <submittedName>
        <fullName evidence="3">Sugar transporter ERD6-like 5</fullName>
    </submittedName>
</protein>
<dbReference type="Proteomes" id="UP000594638">
    <property type="component" value="Unassembled WGS sequence"/>
</dbReference>
<keyword evidence="4" id="KW-1185">Reference proteome</keyword>
<keyword evidence="2" id="KW-0472">Membrane</keyword>
<evidence type="ECO:0000313" key="4">
    <source>
        <dbReference type="Proteomes" id="UP000594638"/>
    </source>
</evidence>
<sequence length="85" mass="8711">MESQSIADEDGSSPLLRPDNDIETEGDDGDSHGSSATIVVLLSTLVAVLGSYVVGYAIGFSSPALSGILDDLGLSLAQVILYLPT</sequence>
<evidence type="ECO:0000256" key="2">
    <source>
        <dbReference type="SAM" id="Phobius"/>
    </source>
</evidence>
<keyword evidence="2" id="KW-0812">Transmembrane</keyword>
<evidence type="ECO:0000256" key="1">
    <source>
        <dbReference type="SAM" id="MobiDB-lite"/>
    </source>
</evidence>
<dbReference type="AlphaFoldDB" id="A0A8S0R225"/>
<gene>
    <name evidence="3" type="ORF">OLEA9_A095010</name>
</gene>
<name>A0A8S0R225_OLEEU</name>
<accession>A0A8S0R225</accession>
<dbReference type="EMBL" id="CACTIH010002053">
    <property type="protein sequence ID" value="CAA2972481.1"/>
    <property type="molecule type" value="Genomic_DNA"/>
</dbReference>
<organism evidence="3 4">
    <name type="scientific">Olea europaea subsp. europaea</name>
    <dbReference type="NCBI Taxonomy" id="158383"/>
    <lineage>
        <taxon>Eukaryota</taxon>
        <taxon>Viridiplantae</taxon>
        <taxon>Streptophyta</taxon>
        <taxon>Embryophyta</taxon>
        <taxon>Tracheophyta</taxon>
        <taxon>Spermatophyta</taxon>
        <taxon>Magnoliopsida</taxon>
        <taxon>eudicotyledons</taxon>
        <taxon>Gunneridae</taxon>
        <taxon>Pentapetalae</taxon>
        <taxon>asterids</taxon>
        <taxon>lamiids</taxon>
        <taxon>Lamiales</taxon>
        <taxon>Oleaceae</taxon>
        <taxon>Oleeae</taxon>
        <taxon>Olea</taxon>
    </lineage>
</organism>
<proteinExistence type="predicted"/>
<keyword evidence="2" id="KW-1133">Transmembrane helix</keyword>
<keyword evidence="3" id="KW-0813">Transport</keyword>